<evidence type="ECO:0000256" key="4">
    <source>
        <dbReference type="ARBA" id="ARBA00022832"/>
    </source>
</evidence>
<dbReference type="InterPro" id="IPR036291">
    <property type="entry name" value="NAD(P)-bd_dom_sf"/>
</dbReference>
<dbReference type="CDD" id="cd06558">
    <property type="entry name" value="crotonase-like"/>
    <property type="match status" value="1"/>
</dbReference>
<evidence type="ECO:0000256" key="8">
    <source>
        <dbReference type="ARBA" id="ARBA00023098"/>
    </source>
</evidence>
<dbReference type="Gene3D" id="3.40.50.720">
    <property type="entry name" value="NAD(P)-binding Rossmann-like Domain"/>
    <property type="match status" value="1"/>
</dbReference>
<evidence type="ECO:0000259" key="15">
    <source>
        <dbReference type="Pfam" id="PF00725"/>
    </source>
</evidence>
<evidence type="ECO:0000256" key="10">
    <source>
        <dbReference type="ARBA" id="ARBA00023235"/>
    </source>
</evidence>
<dbReference type="InterPro" id="IPR006176">
    <property type="entry name" value="3-OHacyl-CoA_DH_NAD-bd"/>
</dbReference>
<name>A0A2A5W952_9GAMM</name>
<dbReference type="SUPFAM" id="SSF51735">
    <property type="entry name" value="NAD(P)-binding Rossmann-fold domains"/>
    <property type="match status" value="1"/>
</dbReference>
<evidence type="ECO:0000256" key="12">
    <source>
        <dbReference type="ARBA" id="ARBA00023268"/>
    </source>
</evidence>
<comment type="catalytic activity">
    <reaction evidence="13">
        <text>a (3S)-3-hydroxyacyl-CoA + NAD(+) = a 3-oxoacyl-CoA + NADH + H(+)</text>
        <dbReference type="Rhea" id="RHEA:22432"/>
        <dbReference type="ChEBI" id="CHEBI:15378"/>
        <dbReference type="ChEBI" id="CHEBI:57318"/>
        <dbReference type="ChEBI" id="CHEBI:57540"/>
        <dbReference type="ChEBI" id="CHEBI:57945"/>
        <dbReference type="ChEBI" id="CHEBI:90726"/>
        <dbReference type="EC" id="1.1.1.35"/>
    </reaction>
</comment>
<comment type="similarity">
    <text evidence="14">Belongs to the enoyl-CoA hydratase/isomerase family.</text>
</comment>
<keyword evidence="5" id="KW-0442">Lipid degradation</keyword>
<evidence type="ECO:0000256" key="7">
    <source>
        <dbReference type="ARBA" id="ARBA00023027"/>
    </source>
</evidence>
<keyword evidence="8" id="KW-0443">Lipid metabolism</keyword>
<evidence type="ECO:0000256" key="1">
    <source>
        <dbReference type="ARBA" id="ARBA00004275"/>
    </source>
</evidence>
<dbReference type="Gene3D" id="3.90.226.10">
    <property type="entry name" value="2-enoyl-CoA Hydratase, Chain A, domain 1"/>
    <property type="match status" value="1"/>
</dbReference>
<evidence type="ECO:0000256" key="13">
    <source>
        <dbReference type="ARBA" id="ARBA00049556"/>
    </source>
</evidence>
<protein>
    <submittedName>
        <fullName evidence="17">3-hydroxyacyl-CoA dehydrogenase</fullName>
    </submittedName>
</protein>
<dbReference type="Gene3D" id="1.10.1040.50">
    <property type="match status" value="1"/>
</dbReference>
<comment type="similarity">
    <text evidence="3">In the N-terminal section; belongs to the enoyl-CoA hydratase/isomerase family.</text>
</comment>
<comment type="pathway">
    <text evidence="2">Lipid metabolism; fatty acid beta-oxidation.</text>
</comment>
<keyword evidence="11" id="KW-0456">Lyase</keyword>
<dbReference type="GO" id="GO:0004300">
    <property type="term" value="F:enoyl-CoA hydratase activity"/>
    <property type="evidence" value="ECO:0007669"/>
    <property type="project" value="UniProtKB-ARBA"/>
</dbReference>
<dbReference type="SUPFAM" id="SSF48179">
    <property type="entry name" value="6-phosphogluconate dehydrogenase C-terminal domain-like"/>
    <property type="match status" value="2"/>
</dbReference>
<accession>A0A2A5W952</accession>
<dbReference type="InterPro" id="IPR001753">
    <property type="entry name" value="Enoyl-CoA_hydra/iso"/>
</dbReference>
<evidence type="ECO:0000256" key="5">
    <source>
        <dbReference type="ARBA" id="ARBA00022963"/>
    </source>
</evidence>
<evidence type="ECO:0000259" key="16">
    <source>
        <dbReference type="Pfam" id="PF02737"/>
    </source>
</evidence>
<dbReference type="PROSITE" id="PS00166">
    <property type="entry name" value="ENOYL_COA_HYDRATASE"/>
    <property type="match status" value="1"/>
</dbReference>
<dbReference type="InterPro" id="IPR008927">
    <property type="entry name" value="6-PGluconate_DH-like_C_sf"/>
</dbReference>
<dbReference type="GO" id="GO:0006635">
    <property type="term" value="P:fatty acid beta-oxidation"/>
    <property type="evidence" value="ECO:0007669"/>
    <property type="project" value="UniProtKB-UniPathway"/>
</dbReference>
<keyword evidence="4" id="KW-0276">Fatty acid metabolism</keyword>
<keyword evidence="6" id="KW-0560">Oxidoreductase</keyword>
<dbReference type="InterPro" id="IPR029045">
    <property type="entry name" value="ClpP/crotonase-like_dom_sf"/>
</dbReference>
<dbReference type="AlphaFoldDB" id="A0A2A5W952"/>
<evidence type="ECO:0000256" key="11">
    <source>
        <dbReference type="ARBA" id="ARBA00023239"/>
    </source>
</evidence>
<reference evidence="17 18" key="1">
    <citation type="submission" date="2017-08" db="EMBL/GenBank/DDBJ databases">
        <title>Fine stratification of microbial communities through a metagenomic profile of the photic zone.</title>
        <authorList>
            <person name="Haro-Moreno J.M."/>
            <person name="Lopez-Perez M."/>
            <person name="De La Torre J."/>
            <person name="Picazo A."/>
            <person name="Camacho A."/>
            <person name="Rodriguez-Valera F."/>
        </authorList>
    </citation>
    <scope>NUCLEOTIDE SEQUENCE [LARGE SCALE GENOMIC DNA]</scope>
    <source>
        <strain evidence="17">MED-G28</strain>
    </source>
</reference>
<keyword evidence="9" id="KW-0576">Peroxisome</keyword>
<proteinExistence type="inferred from homology"/>
<evidence type="ECO:0000313" key="18">
    <source>
        <dbReference type="Proteomes" id="UP000219329"/>
    </source>
</evidence>
<evidence type="ECO:0000256" key="6">
    <source>
        <dbReference type="ARBA" id="ARBA00023002"/>
    </source>
</evidence>
<dbReference type="FunFam" id="3.40.50.720:FF:000009">
    <property type="entry name" value="Fatty oxidation complex, alpha subunit"/>
    <property type="match status" value="1"/>
</dbReference>
<comment type="caution">
    <text evidence="17">The sequence shown here is derived from an EMBL/GenBank/DDBJ whole genome shotgun (WGS) entry which is preliminary data.</text>
</comment>
<feature type="domain" description="3-hydroxyacyl-CoA dehydrogenase C-terminal" evidence="15">
    <location>
        <begin position="477"/>
        <end position="569"/>
    </location>
</feature>
<dbReference type="PANTHER" id="PTHR23309">
    <property type="entry name" value="3-HYDROXYACYL-COA DEHYROGENASE"/>
    <property type="match status" value="1"/>
</dbReference>
<dbReference type="InterPro" id="IPR018376">
    <property type="entry name" value="Enoyl-CoA_hyd/isom_CS"/>
</dbReference>
<dbReference type="Pfam" id="PF00725">
    <property type="entry name" value="3HCDH"/>
    <property type="match status" value="2"/>
</dbReference>
<feature type="domain" description="3-hydroxyacyl-CoA dehydrogenase NAD binding" evidence="16">
    <location>
        <begin position="296"/>
        <end position="469"/>
    </location>
</feature>
<evidence type="ECO:0000313" key="17">
    <source>
        <dbReference type="EMBL" id="PDH32891.1"/>
    </source>
</evidence>
<dbReference type="UniPathway" id="UPA00659"/>
<evidence type="ECO:0000256" key="14">
    <source>
        <dbReference type="RuleBase" id="RU003707"/>
    </source>
</evidence>
<keyword evidence="7" id="KW-0520">NAD</keyword>
<dbReference type="SUPFAM" id="SSF52096">
    <property type="entry name" value="ClpP/crotonase"/>
    <property type="match status" value="1"/>
</dbReference>
<sequence>MSQVVSYELQANIGIITVNNPPVNALAQVVREGILNAVNTAQKDASEAIILCCDGRTFIAGADITEFGKPPKEPGLPDVLTAIENSTKPIVAAIHGTALGGGFEVTLACHYRCAVASAKVGLPEVKLGLLPGAGGTQRVPRIAGVQAALDMITSGNPVPAQKAKDMGLVDEVVEGEELLAGAISYTKHLIESGAPLKRIRDITIDSSTIEAGFFESARERLAKRARGQIAQDRIVSCLQAAVELPIDEGLIRERELFKELVNSPESAAMRHIFFAERQAAKIKDLAKDTALRPIKSVAILGGGTMGGGIAMCFANVGIPVILVEINDEALERGLSIVRKNYAITVQKGKLPADKMEQRIGLISGTTDYGDISDVDLVIEAVFENLDLKKEIFAKLDAACKPGAILATNTSYQDVDAIAEATARPEDVVGMHFFSPANVMKLLEVVRGEKTADDVLATVMQIGKKIGKVCALSRVCYGFIGNRMLGGYGREAQMLLLDGCTPAQVDGALEGFGMAMGPLAMSDLAGLDVGYKARQGRTDLPDDPKLYRMGTMLVEMGRYGQKTGSGFYQYDPETRRRMSDPEVEALIKEEADKLNVEQAHISDDEILARCFYPLINEGAKILEEGIAQRASDIDVVYIYGYAFPVAKGGPMHYADSVGLKNVHEKICEFRDKYGEQYWNPSPLLKQLAEEGKTFAQWDKERSAPQ</sequence>
<dbReference type="GO" id="GO:0003857">
    <property type="term" value="F:(3S)-3-hydroxyacyl-CoA dehydrogenase (NAD+) activity"/>
    <property type="evidence" value="ECO:0007669"/>
    <property type="project" value="UniProtKB-EC"/>
</dbReference>
<dbReference type="Pfam" id="PF00378">
    <property type="entry name" value="ECH_1"/>
    <property type="match status" value="1"/>
</dbReference>
<evidence type="ECO:0000256" key="2">
    <source>
        <dbReference type="ARBA" id="ARBA00005005"/>
    </source>
</evidence>
<comment type="subcellular location">
    <subcellularLocation>
        <location evidence="1">Peroxisome</location>
    </subcellularLocation>
</comment>
<dbReference type="GO" id="GO:0016853">
    <property type="term" value="F:isomerase activity"/>
    <property type="evidence" value="ECO:0007669"/>
    <property type="project" value="UniProtKB-KW"/>
</dbReference>
<dbReference type="EMBL" id="NTJZ01000012">
    <property type="protein sequence ID" value="PDH32891.1"/>
    <property type="molecule type" value="Genomic_DNA"/>
</dbReference>
<keyword evidence="10" id="KW-0413">Isomerase</keyword>
<dbReference type="GO" id="GO:0070403">
    <property type="term" value="F:NAD+ binding"/>
    <property type="evidence" value="ECO:0007669"/>
    <property type="project" value="InterPro"/>
</dbReference>
<evidence type="ECO:0000256" key="3">
    <source>
        <dbReference type="ARBA" id="ARBA00008750"/>
    </source>
</evidence>
<dbReference type="InterPro" id="IPR006108">
    <property type="entry name" value="3HC_DH_C"/>
</dbReference>
<dbReference type="FunFam" id="1.10.1040.50:FF:000006">
    <property type="entry name" value="Peroxisomal bifunctional enzyme"/>
    <property type="match status" value="1"/>
</dbReference>
<keyword evidence="12" id="KW-0511">Multifunctional enzyme</keyword>
<gene>
    <name evidence="17" type="ORF">CNF02_10440</name>
</gene>
<feature type="domain" description="3-hydroxyacyl-CoA dehydrogenase C-terminal" evidence="15">
    <location>
        <begin position="605"/>
        <end position="691"/>
    </location>
</feature>
<dbReference type="Pfam" id="PF02737">
    <property type="entry name" value="3HCDH_N"/>
    <property type="match status" value="1"/>
</dbReference>
<organism evidence="17 18">
    <name type="scientific">OM182 bacterium MED-G28</name>
    <dbReference type="NCBI Taxonomy" id="1986256"/>
    <lineage>
        <taxon>Bacteria</taxon>
        <taxon>Pseudomonadati</taxon>
        <taxon>Pseudomonadota</taxon>
        <taxon>Gammaproteobacteria</taxon>
        <taxon>OMG group</taxon>
        <taxon>OM182 clade</taxon>
    </lineage>
</organism>
<dbReference type="Proteomes" id="UP000219329">
    <property type="component" value="Unassembled WGS sequence"/>
</dbReference>
<evidence type="ECO:0000256" key="9">
    <source>
        <dbReference type="ARBA" id="ARBA00023140"/>
    </source>
</evidence>